<comment type="caution">
    <text evidence="1">The sequence shown here is derived from an EMBL/GenBank/DDBJ whole genome shotgun (WGS) entry which is preliminary data.</text>
</comment>
<organism evidence="1 2">
    <name type="scientific">Pseudomonas syringae pv. maculicola</name>
    <dbReference type="NCBI Taxonomy" id="59511"/>
    <lineage>
        <taxon>Bacteria</taxon>
        <taxon>Pseudomonadati</taxon>
        <taxon>Pseudomonadota</taxon>
        <taxon>Gammaproteobacteria</taxon>
        <taxon>Pseudomonadales</taxon>
        <taxon>Pseudomonadaceae</taxon>
        <taxon>Pseudomonas</taxon>
    </lineage>
</organism>
<dbReference type="Proteomes" id="UP000282378">
    <property type="component" value="Unassembled WGS sequence"/>
</dbReference>
<dbReference type="EMBL" id="RBNL01005030">
    <property type="protein sequence ID" value="RML18142.1"/>
    <property type="molecule type" value="Genomic_DNA"/>
</dbReference>
<evidence type="ECO:0000313" key="2">
    <source>
        <dbReference type="Proteomes" id="UP000282378"/>
    </source>
</evidence>
<reference evidence="1 2" key="1">
    <citation type="submission" date="2018-08" db="EMBL/GenBank/DDBJ databases">
        <title>Recombination of ecologically and evolutionarily significant loci maintains genetic cohesion in the Pseudomonas syringae species complex.</title>
        <authorList>
            <person name="Dillon M."/>
            <person name="Thakur S."/>
            <person name="Almeida R.N.D."/>
            <person name="Weir B.S."/>
            <person name="Guttman D.S."/>
        </authorList>
    </citation>
    <scope>NUCLEOTIDE SEQUENCE [LARGE SCALE GENOMIC DNA]</scope>
    <source>
        <strain evidence="1 2">88_10</strain>
    </source>
</reference>
<proteinExistence type="predicted"/>
<dbReference type="AlphaFoldDB" id="A0A3M2TU75"/>
<name>A0A3M2TU75_PSEYM</name>
<sequence length="59" mass="6905">MQPCCLGSRCTEWQCIARYRSWPMCMGSDLAAHIMQQFQKFTDDLKNIYTVRAYLSPPL</sequence>
<accession>A0A3M2TU75</accession>
<gene>
    <name evidence="1" type="ORF">APX70_01662</name>
</gene>
<protein>
    <submittedName>
        <fullName evidence="1">Uncharacterized protein</fullName>
    </submittedName>
</protein>
<evidence type="ECO:0000313" key="1">
    <source>
        <dbReference type="EMBL" id="RML18142.1"/>
    </source>
</evidence>